<dbReference type="EMBL" id="FMZM01000002">
    <property type="protein sequence ID" value="SDC38136.1"/>
    <property type="molecule type" value="Genomic_DNA"/>
</dbReference>
<dbReference type="SUPFAM" id="SSF56529">
    <property type="entry name" value="FAH"/>
    <property type="match status" value="1"/>
</dbReference>
<gene>
    <name evidence="1" type="ORF">SAMN05421872_102114</name>
</gene>
<dbReference type="PANTHER" id="PTHR30143:SF0">
    <property type="entry name" value="2-KETO-4-PENTENOATE HYDRATASE"/>
    <property type="match status" value="1"/>
</dbReference>
<dbReference type="GO" id="GO:0005737">
    <property type="term" value="C:cytoplasm"/>
    <property type="evidence" value="ECO:0007669"/>
    <property type="project" value="TreeGrafter"/>
</dbReference>
<dbReference type="Proteomes" id="UP000199034">
    <property type="component" value="Unassembled WGS sequence"/>
</dbReference>
<sequence length="245" mass="25420">MTPAEAAAELRAVRAGHRTRRPFTDDEPGLDAAWGLAVQDLDRATRVAAGERVVGAKLGLTSAPKQRTMGIAEPIVGFLTDAMASADPASLVQPRVEPEIAFTLARDLDGPLTRAEAASYVGAVHLALEVLDSRYDGYRFRLADVLADATSAAGFVLGDPFPLPEDLSDLACSWTVDGRTETVRPAAILGDPLLALVHLAGHLAARGETLPAGSVVLCGAMTDAVPLPAEVRLDAPGAGVVTLDG</sequence>
<dbReference type="OrthoDB" id="9792137at2"/>
<dbReference type="GO" id="GO:0008684">
    <property type="term" value="F:2-oxopent-4-enoate hydratase activity"/>
    <property type="evidence" value="ECO:0007669"/>
    <property type="project" value="TreeGrafter"/>
</dbReference>
<dbReference type="RefSeq" id="WP_090851116.1">
    <property type="nucleotide sequence ID" value="NZ_FMZM01000002.1"/>
</dbReference>
<dbReference type="InterPro" id="IPR036663">
    <property type="entry name" value="Fumarylacetoacetase_C_sf"/>
</dbReference>
<proteinExistence type="predicted"/>
<protein>
    <submittedName>
        <fullName evidence="1">2-oxo-3-hexenedioate decarboxylase</fullName>
    </submittedName>
</protein>
<evidence type="ECO:0000313" key="2">
    <source>
        <dbReference type="Proteomes" id="UP000199034"/>
    </source>
</evidence>
<dbReference type="InterPro" id="IPR050772">
    <property type="entry name" value="Hydratase-Decarb/MhpD_sf"/>
</dbReference>
<name>A0A1G6L650_9ACTN</name>
<organism evidence="1 2">
    <name type="scientific">Nocardioides lianchengensis</name>
    <dbReference type="NCBI Taxonomy" id="1045774"/>
    <lineage>
        <taxon>Bacteria</taxon>
        <taxon>Bacillati</taxon>
        <taxon>Actinomycetota</taxon>
        <taxon>Actinomycetes</taxon>
        <taxon>Propionibacteriales</taxon>
        <taxon>Nocardioidaceae</taxon>
        <taxon>Nocardioides</taxon>
    </lineage>
</organism>
<dbReference type="STRING" id="1045774.SAMN05421872_102114"/>
<keyword evidence="2" id="KW-1185">Reference proteome</keyword>
<dbReference type="PANTHER" id="PTHR30143">
    <property type="entry name" value="ACID HYDRATASE"/>
    <property type="match status" value="1"/>
</dbReference>
<reference evidence="1 2" key="1">
    <citation type="submission" date="2016-10" db="EMBL/GenBank/DDBJ databases">
        <authorList>
            <person name="de Groot N.N."/>
        </authorList>
    </citation>
    <scope>NUCLEOTIDE SEQUENCE [LARGE SCALE GENOMIC DNA]</scope>
    <source>
        <strain evidence="1 2">CGMCC 4.6858</strain>
    </source>
</reference>
<dbReference type="AlphaFoldDB" id="A0A1G6L650"/>
<dbReference type="Gene3D" id="3.90.850.10">
    <property type="entry name" value="Fumarylacetoacetase-like, C-terminal domain"/>
    <property type="match status" value="1"/>
</dbReference>
<accession>A0A1G6L650</accession>
<evidence type="ECO:0000313" key="1">
    <source>
        <dbReference type="EMBL" id="SDC38136.1"/>
    </source>
</evidence>